<evidence type="ECO:0000256" key="1">
    <source>
        <dbReference type="ARBA" id="ARBA00010062"/>
    </source>
</evidence>
<dbReference type="OrthoDB" id="7210494at2"/>
<keyword evidence="7" id="KW-1185">Reference proteome</keyword>
<accession>A0A4Y8ZYK5</accession>
<dbReference type="PANTHER" id="PTHR30483">
    <property type="entry name" value="LEUCINE-SPECIFIC-BINDING PROTEIN"/>
    <property type="match status" value="1"/>
</dbReference>
<dbReference type="InterPro" id="IPR028082">
    <property type="entry name" value="Peripla_BP_I"/>
</dbReference>
<organism evidence="6 7">
    <name type="scientific">Sphingomonas parva</name>
    <dbReference type="NCBI Taxonomy" id="2555898"/>
    <lineage>
        <taxon>Bacteria</taxon>
        <taxon>Pseudomonadati</taxon>
        <taxon>Pseudomonadota</taxon>
        <taxon>Alphaproteobacteria</taxon>
        <taxon>Sphingomonadales</taxon>
        <taxon>Sphingomonadaceae</taxon>
        <taxon>Sphingomonas</taxon>
    </lineage>
</organism>
<dbReference type="PROSITE" id="PS51257">
    <property type="entry name" value="PROKAR_LIPOPROTEIN"/>
    <property type="match status" value="1"/>
</dbReference>
<name>A0A4Y8ZYK5_9SPHN</name>
<sequence>MRSKVMAEQSHPPQARRAILGLGASALFAMALGGCQLVPKSAPAPQEPPPPVRTQQRPPEPEVTPGLPQDERRHRIAVLVPLTGGNAGVGQSIANAANLALLDSGGAGVRITVYDTAKGAAAAANQALADGNALFLGPLLSEDVRAVAPVAARRRVPVVAFSNDVSVAGNGVYLMGFTPGQSISRVVRYAGSQGVQRFAALAAEGVYGRRASQAMIDAVTRSGGRLVAVQPIERGVAGMRSAITKLNAAGRFDAVLIADSGRVAASAAPNLRNGPSGEARILGTELWSTEADLGRNAALRGAWYAAPSDTMFNQLRERYRSRYGANPYRLASLGYDAVLLAVRVGKVVRYGQPFPDFALRDTTGFTGVDGAFRFAASGVAERALEVREVTAGGTKVVSPAARDFD</sequence>
<dbReference type="Pfam" id="PF13458">
    <property type="entry name" value="Peripla_BP_6"/>
    <property type="match status" value="1"/>
</dbReference>
<dbReference type="PANTHER" id="PTHR30483:SF6">
    <property type="entry name" value="PERIPLASMIC BINDING PROTEIN OF ABC TRANSPORTER FOR NATURAL AMINO ACIDS"/>
    <property type="match status" value="1"/>
</dbReference>
<dbReference type="SUPFAM" id="SSF53822">
    <property type="entry name" value="Periplasmic binding protein-like I"/>
    <property type="match status" value="1"/>
</dbReference>
<comment type="similarity">
    <text evidence="1">Belongs to the leucine-binding protein family.</text>
</comment>
<dbReference type="RefSeq" id="WP_135083776.1">
    <property type="nucleotide sequence ID" value="NZ_SPDV01000004.1"/>
</dbReference>
<evidence type="ECO:0000256" key="3">
    <source>
        <dbReference type="ARBA" id="ARBA00022970"/>
    </source>
</evidence>
<comment type="caution">
    <text evidence="6">The sequence shown here is derived from an EMBL/GenBank/DDBJ whole genome shotgun (WGS) entry which is preliminary data.</text>
</comment>
<gene>
    <name evidence="6" type="ORF">E2493_03540</name>
</gene>
<evidence type="ECO:0000256" key="2">
    <source>
        <dbReference type="ARBA" id="ARBA00022729"/>
    </source>
</evidence>
<dbReference type="Proteomes" id="UP000298213">
    <property type="component" value="Unassembled WGS sequence"/>
</dbReference>
<evidence type="ECO:0000313" key="7">
    <source>
        <dbReference type="Proteomes" id="UP000298213"/>
    </source>
</evidence>
<evidence type="ECO:0000256" key="4">
    <source>
        <dbReference type="SAM" id="MobiDB-lite"/>
    </source>
</evidence>
<feature type="domain" description="Leucine-binding protein" evidence="5">
    <location>
        <begin position="75"/>
        <end position="393"/>
    </location>
</feature>
<dbReference type="PROSITE" id="PS51318">
    <property type="entry name" value="TAT"/>
    <property type="match status" value="1"/>
</dbReference>
<evidence type="ECO:0000313" key="6">
    <source>
        <dbReference type="EMBL" id="TFI59696.1"/>
    </source>
</evidence>
<dbReference type="EMBL" id="SPDV01000004">
    <property type="protein sequence ID" value="TFI59696.1"/>
    <property type="molecule type" value="Genomic_DNA"/>
</dbReference>
<dbReference type="InterPro" id="IPR006311">
    <property type="entry name" value="TAT_signal"/>
</dbReference>
<reference evidence="6 7" key="1">
    <citation type="submission" date="2019-03" db="EMBL/GenBank/DDBJ databases">
        <title>Genome sequence of Sphingomonas sp. 17J27-24.</title>
        <authorList>
            <person name="Kim M."/>
            <person name="Maeng S."/>
            <person name="Sathiyaraj S."/>
        </authorList>
    </citation>
    <scope>NUCLEOTIDE SEQUENCE [LARGE SCALE GENOMIC DNA]</scope>
    <source>
        <strain evidence="6 7">17J27-24</strain>
    </source>
</reference>
<proteinExistence type="inferred from homology"/>
<dbReference type="GO" id="GO:0006865">
    <property type="term" value="P:amino acid transport"/>
    <property type="evidence" value="ECO:0007669"/>
    <property type="project" value="UniProtKB-KW"/>
</dbReference>
<feature type="region of interest" description="Disordered" evidence="4">
    <location>
        <begin position="39"/>
        <end position="72"/>
    </location>
</feature>
<protein>
    <submittedName>
        <fullName evidence="6">Penicillin-binding protein activator</fullName>
    </submittedName>
</protein>
<keyword evidence="2" id="KW-0732">Signal</keyword>
<dbReference type="AlphaFoldDB" id="A0A4Y8ZYK5"/>
<dbReference type="CDD" id="cd06339">
    <property type="entry name" value="PBP1_YraM_LppC_lipoprotein-like"/>
    <property type="match status" value="1"/>
</dbReference>
<dbReference type="Gene3D" id="3.40.50.2300">
    <property type="match status" value="2"/>
</dbReference>
<dbReference type="InterPro" id="IPR051010">
    <property type="entry name" value="BCAA_transport"/>
</dbReference>
<keyword evidence="3" id="KW-0813">Transport</keyword>
<evidence type="ECO:0000259" key="5">
    <source>
        <dbReference type="Pfam" id="PF13458"/>
    </source>
</evidence>
<keyword evidence="3" id="KW-0029">Amino-acid transport</keyword>
<dbReference type="InterPro" id="IPR028081">
    <property type="entry name" value="Leu-bd"/>
</dbReference>